<name>A0A8H4FPE9_COLGL</name>
<organism evidence="2 3">
    <name type="scientific">Colletotrichum gloeosporioides</name>
    <name type="common">Anthracnose fungus</name>
    <name type="synonym">Glomerella cingulata</name>
    <dbReference type="NCBI Taxonomy" id="474922"/>
    <lineage>
        <taxon>Eukaryota</taxon>
        <taxon>Fungi</taxon>
        <taxon>Dikarya</taxon>
        <taxon>Ascomycota</taxon>
        <taxon>Pezizomycotina</taxon>
        <taxon>Sordariomycetes</taxon>
        <taxon>Hypocreomycetidae</taxon>
        <taxon>Glomerellales</taxon>
        <taxon>Glomerellaceae</taxon>
        <taxon>Colletotrichum</taxon>
        <taxon>Colletotrichum gloeosporioides species complex</taxon>
    </lineage>
</organism>
<reference evidence="2" key="1">
    <citation type="journal article" date="2020" name="Phytopathology">
        <title>Genome sequence and comparative analysis of Colletotrichum gloeosporioides isolated from Liriodendron leaves.</title>
        <authorList>
            <person name="Fu F.F."/>
            <person name="Hao Z."/>
            <person name="Wang P."/>
            <person name="Lu Y."/>
            <person name="Xue L.J."/>
            <person name="Wei G."/>
            <person name="Tian Y."/>
            <person name="Baishi H."/>
            <person name="Xu H."/>
            <person name="Shi J."/>
            <person name="Cheng T."/>
            <person name="Wang G."/>
            <person name="Yi Y."/>
            <person name="Chen J."/>
        </authorList>
    </citation>
    <scope>NUCLEOTIDE SEQUENCE</scope>
    <source>
        <strain evidence="2">Lc1</strain>
    </source>
</reference>
<sequence length="325" mass="37546">MSAGPSHVQTMENSTISPKDTLFFQEAIALADQTLKISSSGPLCPVTKKTANKLKESSQAGLFPASRKDELYTTEDYRRHVRDDTKDLLEYFADEAKYHDLITELCQIFREHYVLRYMGCHVDGLPVALHKLCGAKSNNHCNPTPPPTEEPSPPPVRPLRPLTPSTDIIKRIAHLFCEDGWVRSNEHGQGHADFLQIIKENTPSGRRQRDFNRYTDKLLRGEYDEMAGHLRRDRNRLKTRLHRAEDASLRSVFSDAINKKEKSLFLVNKYVFNGYDDPFWRVYPTKEAVEMSVFQDYWEQRPRRRTDDEDDPFGIPDMGLGPFSW</sequence>
<protein>
    <submittedName>
        <fullName evidence="2">Uncharacterized protein</fullName>
    </submittedName>
</protein>
<evidence type="ECO:0000256" key="1">
    <source>
        <dbReference type="SAM" id="MobiDB-lite"/>
    </source>
</evidence>
<comment type="caution">
    <text evidence="2">The sequence shown here is derived from an EMBL/GenBank/DDBJ whole genome shotgun (WGS) entry which is preliminary data.</text>
</comment>
<keyword evidence="3" id="KW-1185">Reference proteome</keyword>
<dbReference type="Proteomes" id="UP000613401">
    <property type="component" value="Unassembled WGS sequence"/>
</dbReference>
<dbReference type="RefSeq" id="XP_045268729.1">
    <property type="nucleotide sequence ID" value="XM_045412723.1"/>
</dbReference>
<dbReference type="AlphaFoldDB" id="A0A8H4FPE9"/>
<dbReference type="GeneID" id="69019974"/>
<accession>A0A8H4FPE9</accession>
<proteinExistence type="predicted"/>
<evidence type="ECO:0000313" key="3">
    <source>
        <dbReference type="Proteomes" id="UP000613401"/>
    </source>
</evidence>
<evidence type="ECO:0000313" key="2">
    <source>
        <dbReference type="EMBL" id="KAF3809570.1"/>
    </source>
</evidence>
<dbReference type="EMBL" id="WVTB01000016">
    <property type="protein sequence ID" value="KAF3809570.1"/>
    <property type="molecule type" value="Genomic_DNA"/>
</dbReference>
<feature type="region of interest" description="Disordered" evidence="1">
    <location>
        <begin position="303"/>
        <end position="325"/>
    </location>
</feature>
<gene>
    <name evidence="2" type="ORF">GCG54_00012856</name>
</gene>
<reference evidence="2" key="2">
    <citation type="submission" date="2020-03" db="EMBL/GenBank/DDBJ databases">
        <authorList>
            <person name="Fu F.-F."/>
            <person name="Chen J."/>
        </authorList>
    </citation>
    <scope>NUCLEOTIDE SEQUENCE</scope>
    <source>
        <strain evidence="2">Lc1</strain>
    </source>
</reference>